<dbReference type="GO" id="GO:0005975">
    <property type="term" value="P:carbohydrate metabolic process"/>
    <property type="evidence" value="ECO:0007669"/>
    <property type="project" value="UniProtKB-UniRule"/>
</dbReference>
<evidence type="ECO:0000313" key="9">
    <source>
        <dbReference type="Proteomes" id="UP000198853"/>
    </source>
</evidence>
<dbReference type="Pfam" id="PF04131">
    <property type="entry name" value="NanE"/>
    <property type="match status" value="1"/>
</dbReference>
<dbReference type="PANTHER" id="PTHR36204">
    <property type="entry name" value="N-ACETYLMANNOSAMINE-6-PHOSPHATE 2-EPIMERASE-RELATED"/>
    <property type="match status" value="1"/>
</dbReference>
<protein>
    <recommendedName>
        <fullName evidence="7">Putative N-acetylmannosamine-6-phosphate 2-epimerase</fullName>
        <ecNumber evidence="7">5.1.3.9</ecNumber>
    </recommendedName>
    <alternativeName>
        <fullName evidence="7">ManNAc-6-P epimerase</fullName>
    </alternativeName>
</protein>
<dbReference type="PANTHER" id="PTHR36204:SF1">
    <property type="entry name" value="N-ACETYLMANNOSAMINE-6-PHOSPHATE 2-EPIMERASE-RELATED"/>
    <property type="match status" value="1"/>
</dbReference>
<comment type="function">
    <text evidence="2 7">Converts N-acetylmannosamine-6-phosphate (ManNAc-6-P) to N-acetylglucosamine-6-phosphate (GlcNAc-6-P).</text>
</comment>
<gene>
    <name evidence="7" type="primary">nanE</name>
    <name evidence="8" type="ORF">SAMN04488123_11332</name>
</gene>
<keyword evidence="9" id="KW-1185">Reference proteome</keyword>
<keyword evidence="6 7" id="KW-0119">Carbohydrate metabolism</keyword>
<evidence type="ECO:0000256" key="4">
    <source>
        <dbReference type="ARBA" id="ARBA00007439"/>
    </source>
</evidence>
<organism evidence="8 9">
    <name type="scientific">Natribacillus halophilus</name>
    <dbReference type="NCBI Taxonomy" id="549003"/>
    <lineage>
        <taxon>Bacteria</taxon>
        <taxon>Bacillati</taxon>
        <taxon>Bacillota</taxon>
        <taxon>Bacilli</taxon>
        <taxon>Bacillales</taxon>
        <taxon>Bacillaceae</taxon>
        <taxon>Natribacillus</taxon>
    </lineage>
</organism>
<dbReference type="CDD" id="cd04729">
    <property type="entry name" value="NanE"/>
    <property type="match status" value="1"/>
</dbReference>
<comment type="similarity">
    <text evidence="4 7">Belongs to the NanE family.</text>
</comment>
<evidence type="ECO:0000256" key="5">
    <source>
        <dbReference type="ARBA" id="ARBA00023235"/>
    </source>
</evidence>
<keyword evidence="5 7" id="KW-0413">Isomerase</keyword>
<comment type="catalytic activity">
    <reaction evidence="1 7">
        <text>an N-acyl-D-glucosamine 6-phosphate = an N-acyl-D-mannosamine 6-phosphate</text>
        <dbReference type="Rhea" id="RHEA:23932"/>
        <dbReference type="ChEBI" id="CHEBI:57599"/>
        <dbReference type="ChEBI" id="CHEBI:57666"/>
        <dbReference type="EC" id="5.1.3.9"/>
    </reaction>
</comment>
<dbReference type="Proteomes" id="UP000198853">
    <property type="component" value="Unassembled WGS sequence"/>
</dbReference>
<dbReference type="NCBIfam" id="NF002231">
    <property type="entry name" value="PRK01130.1"/>
    <property type="match status" value="1"/>
</dbReference>
<evidence type="ECO:0000256" key="2">
    <source>
        <dbReference type="ARBA" id="ARBA00002147"/>
    </source>
</evidence>
<sequence length="222" mass="24386">MTKSLIISCQALQDEPLHSPFIMSKMALAADLGGACGIRANSVVDIKAIKQEVNLPILGIIKQDYEDSEVVITPTLKEVKALYEEGVDVIAFDATDRIRPGNLNLEDFVSAIKERYPDQKLMADISTVEEARQAEAYGVDLIATTLVGYTAYTKDDDPLTVLKDIVHHIRLPVIAEGNIDTPEKAQYALELGAESVVVGSAVTRPQWITEKFVKKMSEIQRG</sequence>
<name>A0A1G8QP02_9BACI</name>
<dbReference type="InterPro" id="IPR007260">
    <property type="entry name" value="NanE"/>
</dbReference>
<reference evidence="8 9" key="1">
    <citation type="submission" date="2016-10" db="EMBL/GenBank/DDBJ databases">
        <authorList>
            <person name="de Groot N.N."/>
        </authorList>
    </citation>
    <scope>NUCLEOTIDE SEQUENCE [LARGE SCALE GENOMIC DNA]</scope>
    <source>
        <strain evidence="8 9">DSM 21771</strain>
    </source>
</reference>
<dbReference type="UniPathway" id="UPA00629">
    <property type="reaction ID" value="UER00682"/>
</dbReference>
<dbReference type="FunFam" id="3.20.20.70:FF:000035">
    <property type="entry name" value="Putative N-acetylmannosamine-6-phosphate 2-epimerase"/>
    <property type="match status" value="1"/>
</dbReference>
<dbReference type="RefSeq" id="WP_090399229.1">
    <property type="nucleotide sequence ID" value="NZ_FNEN01000013.1"/>
</dbReference>
<dbReference type="Gene3D" id="3.20.20.70">
    <property type="entry name" value="Aldolase class I"/>
    <property type="match status" value="1"/>
</dbReference>
<evidence type="ECO:0000256" key="7">
    <source>
        <dbReference type="HAMAP-Rule" id="MF_01235"/>
    </source>
</evidence>
<dbReference type="SUPFAM" id="SSF51366">
    <property type="entry name" value="Ribulose-phoshate binding barrel"/>
    <property type="match status" value="1"/>
</dbReference>
<proteinExistence type="inferred from homology"/>
<dbReference type="GO" id="GO:0019262">
    <property type="term" value="P:N-acetylneuraminate catabolic process"/>
    <property type="evidence" value="ECO:0007669"/>
    <property type="project" value="UniProtKB-UniRule"/>
</dbReference>
<dbReference type="HAMAP" id="MF_01235">
    <property type="entry name" value="ManNAc6P_epimer"/>
    <property type="match status" value="1"/>
</dbReference>
<evidence type="ECO:0000256" key="1">
    <source>
        <dbReference type="ARBA" id="ARBA00000056"/>
    </source>
</evidence>
<evidence type="ECO:0000256" key="6">
    <source>
        <dbReference type="ARBA" id="ARBA00023277"/>
    </source>
</evidence>
<dbReference type="InterPro" id="IPR011060">
    <property type="entry name" value="RibuloseP-bd_barrel"/>
</dbReference>
<dbReference type="EMBL" id="FNEN01000013">
    <property type="protein sequence ID" value="SDJ06509.1"/>
    <property type="molecule type" value="Genomic_DNA"/>
</dbReference>
<evidence type="ECO:0000313" key="8">
    <source>
        <dbReference type="EMBL" id="SDJ06509.1"/>
    </source>
</evidence>
<dbReference type="EC" id="5.1.3.9" evidence="7"/>
<dbReference type="GO" id="GO:0047465">
    <property type="term" value="F:N-acylglucosamine-6-phosphate 2-epimerase activity"/>
    <property type="evidence" value="ECO:0007669"/>
    <property type="project" value="UniProtKB-EC"/>
</dbReference>
<accession>A0A1G8QP02</accession>
<dbReference type="AlphaFoldDB" id="A0A1G8QP02"/>
<dbReference type="InterPro" id="IPR013785">
    <property type="entry name" value="Aldolase_TIM"/>
</dbReference>
<dbReference type="GO" id="GO:0006053">
    <property type="term" value="P:N-acetylmannosamine catabolic process"/>
    <property type="evidence" value="ECO:0007669"/>
    <property type="project" value="TreeGrafter"/>
</dbReference>
<evidence type="ECO:0000256" key="3">
    <source>
        <dbReference type="ARBA" id="ARBA00005081"/>
    </source>
</evidence>
<dbReference type="OrthoDB" id="9781704at2"/>
<comment type="pathway">
    <text evidence="3 7">Amino-sugar metabolism; N-acetylneuraminate degradation; D-fructose 6-phosphate from N-acetylneuraminate: step 3/5.</text>
</comment>
<dbReference type="GO" id="GO:0005829">
    <property type="term" value="C:cytosol"/>
    <property type="evidence" value="ECO:0007669"/>
    <property type="project" value="TreeGrafter"/>
</dbReference>